<organism evidence="1 2">
    <name type="scientific">Sphagnum troendelagicum</name>
    <dbReference type="NCBI Taxonomy" id="128251"/>
    <lineage>
        <taxon>Eukaryota</taxon>
        <taxon>Viridiplantae</taxon>
        <taxon>Streptophyta</taxon>
        <taxon>Embryophyta</taxon>
        <taxon>Bryophyta</taxon>
        <taxon>Sphagnophytina</taxon>
        <taxon>Sphagnopsida</taxon>
        <taxon>Sphagnales</taxon>
        <taxon>Sphagnaceae</taxon>
        <taxon>Sphagnum</taxon>
    </lineage>
</organism>
<evidence type="ECO:0000313" key="2">
    <source>
        <dbReference type="Proteomes" id="UP001497512"/>
    </source>
</evidence>
<keyword evidence="2" id="KW-1185">Reference proteome</keyword>
<proteinExistence type="predicted"/>
<dbReference type="EMBL" id="OZ019898">
    <property type="protein sequence ID" value="CAK9228281.1"/>
    <property type="molecule type" value="Genomic_DNA"/>
</dbReference>
<gene>
    <name evidence="1" type="ORF">CSSPTR1EN2_LOCUS18921</name>
</gene>
<dbReference type="Proteomes" id="UP001497512">
    <property type="component" value="Chromosome 6"/>
</dbReference>
<dbReference type="PANTHER" id="PTHR37067">
    <property type="entry name" value="PX DOMAIN-CONTAINING PROTEIN"/>
    <property type="match status" value="1"/>
</dbReference>
<accession>A0ABP0UR59</accession>
<name>A0ABP0UR59_9BRYO</name>
<dbReference type="PANTHER" id="PTHR37067:SF3">
    <property type="entry name" value="PX DOMAIN-CONTAINING PROTEIN"/>
    <property type="match status" value="1"/>
</dbReference>
<sequence length="212" mass="24488">MAMPKVKTPFQPKHALEFGLEVCNTDRHGNETVRCLFCVYLGRDKVVVEPGSSRKRKSRSDIKYYNTPFAPQNYRSHNWGQHSEAWTEYQALSREDKDNFFKDKTDVVNTLHNYIDTTKNTIHFSLSSGIVDVIIGDIFFCDDEVLINIDDDDDDADAAAAILKRNPERGGRQQPHQHSLHKLREYKGGRRCHRMMASSDPMMPLWSHSFLN</sequence>
<protein>
    <submittedName>
        <fullName evidence="1">Uncharacterized protein</fullName>
    </submittedName>
</protein>
<evidence type="ECO:0000313" key="1">
    <source>
        <dbReference type="EMBL" id="CAK9228281.1"/>
    </source>
</evidence>
<reference evidence="1" key="1">
    <citation type="submission" date="2024-02" db="EMBL/GenBank/DDBJ databases">
        <authorList>
            <consortium name="ELIXIR-Norway"/>
            <consortium name="Elixir Norway"/>
        </authorList>
    </citation>
    <scope>NUCLEOTIDE SEQUENCE</scope>
</reference>